<evidence type="ECO:0000313" key="2">
    <source>
        <dbReference type="Proteomes" id="UP001358586"/>
    </source>
</evidence>
<keyword evidence="2" id="KW-1185">Reference proteome</keyword>
<dbReference type="PANTHER" id="PTHR33116:SF86">
    <property type="entry name" value="REVERSE TRANSCRIPTASE DOMAIN-CONTAINING PROTEIN"/>
    <property type="match status" value="1"/>
</dbReference>
<reference evidence="1 2" key="1">
    <citation type="submission" date="2023-03" db="EMBL/GenBank/DDBJ databases">
        <title>WGS of Gossypium arboreum.</title>
        <authorList>
            <person name="Yu D."/>
        </authorList>
    </citation>
    <scope>NUCLEOTIDE SEQUENCE [LARGE SCALE GENOMIC DNA]</scope>
    <source>
        <tissue evidence="1">Leaf</tissue>
    </source>
</reference>
<protein>
    <recommendedName>
        <fullName evidence="3">Reverse transcriptase</fullName>
    </recommendedName>
</protein>
<proteinExistence type="predicted"/>
<organism evidence="1 2">
    <name type="scientific">Gossypium arboreum</name>
    <name type="common">Tree cotton</name>
    <name type="synonym">Gossypium nanking</name>
    <dbReference type="NCBI Taxonomy" id="29729"/>
    <lineage>
        <taxon>Eukaryota</taxon>
        <taxon>Viridiplantae</taxon>
        <taxon>Streptophyta</taxon>
        <taxon>Embryophyta</taxon>
        <taxon>Tracheophyta</taxon>
        <taxon>Spermatophyta</taxon>
        <taxon>Magnoliopsida</taxon>
        <taxon>eudicotyledons</taxon>
        <taxon>Gunneridae</taxon>
        <taxon>Pentapetalae</taxon>
        <taxon>rosids</taxon>
        <taxon>malvids</taxon>
        <taxon>Malvales</taxon>
        <taxon>Malvaceae</taxon>
        <taxon>Malvoideae</taxon>
        <taxon>Gossypium</taxon>
    </lineage>
</organism>
<name>A0ABR0PDI9_GOSAR</name>
<evidence type="ECO:0008006" key="3">
    <source>
        <dbReference type="Google" id="ProtNLM"/>
    </source>
</evidence>
<evidence type="ECO:0000313" key="1">
    <source>
        <dbReference type="EMBL" id="KAK5819222.1"/>
    </source>
</evidence>
<comment type="caution">
    <text evidence="1">The sequence shown here is derived from an EMBL/GenBank/DDBJ whole genome shotgun (WGS) entry which is preliminary data.</text>
</comment>
<dbReference type="PANTHER" id="PTHR33116">
    <property type="entry name" value="REVERSE TRANSCRIPTASE ZINC-BINDING DOMAIN-CONTAINING PROTEIN-RELATED-RELATED"/>
    <property type="match status" value="1"/>
</dbReference>
<accession>A0ABR0PDI9</accession>
<dbReference type="Proteomes" id="UP001358586">
    <property type="component" value="Chromosome 7"/>
</dbReference>
<dbReference type="EMBL" id="JARKNE010000007">
    <property type="protein sequence ID" value="KAK5819222.1"/>
    <property type="molecule type" value="Genomic_DNA"/>
</dbReference>
<gene>
    <name evidence="1" type="ORF">PVK06_024193</name>
</gene>
<sequence length="218" mass="25408">MRQLWKIYSFGKSTVFFSSNIQEKDKTTISRILGVRSSNNPERYLGLPNMADRRKKMAFQILKDRIKERIDSCSVKHLSQCEKEKNRDKKGIHWCTWKDLCSLKEDGVLGFRNLDKFNVVLLAKQGWRLINFPNSLLSRVLKAKYYPSTDFFNAQLGNLPSLTWKSVWVAKGILEKGLCWRVGTGDRISVWGDLWISRAEIEGLQNKTSNENIRQYQI</sequence>